<feature type="transmembrane region" description="Helical" evidence="7">
    <location>
        <begin position="544"/>
        <end position="568"/>
    </location>
</feature>
<feature type="compositionally biased region" description="Polar residues" evidence="6">
    <location>
        <begin position="150"/>
        <end position="171"/>
    </location>
</feature>
<organism evidence="10 11">
    <name type="scientific">Blumeria hordei</name>
    <name type="common">Barley powdery mildew</name>
    <name type="synonym">Blumeria graminis f. sp. hordei</name>
    <dbReference type="NCBI Taxonomy" id="2867405"/>
    <lineage>
        <taxon>Eukaryota</taxon>
        <taxon>Fungi</taxon>
        <taxon>Dikarya</taxon>
        <taxon>Ascomycota</taxon>
        <taxon>Pezizomycotina</taxon>
        <taxon>Leotiomycetes</taxon>
        <taxon>Erysiphales</taxon>
        <taxon>Erysiphaceae</taxon>
        <taxon>Blumeria</taxon>
    </lineage>
</organism>
<dbReference type="GO" id="GO:0000822">
    <property type="term" value="F:inositol hexakisphosphate binding"/>
    <property type="evidence" value="ECO:0007669"/>
    <property type="project" value="TreeGrafter"/>
</dbReference>
<gene>
    <name evidence="10" type="ORF">BLGHR1_10665</name>
</gene>
<dbReference type="PROSITE" id="PS51380">
    <property type="entry name" value="EXS"/>
    <property type="match status" value="1"/>
</dbReference>
<dbReference type="GO" id="GO:0005794">
    <property type="term" value="C:Golgi apparatus"/>
    <property type="evidence" value="ECO:0007669"/>
    <property type="project" value="TreeGrafter"/>
</dbReference>
<keyword evidence="5 7" id="KW-0472">Membrane</keyword>
<evidence type="ECO:0000313" key="11">
    <source>
        <dbReference type="Proteomes" id="UP000275772"/>
    </source>
</evidence>
<feature type="compositionally biased region" description="Polar residues" evidence="6">
    <location>
        <begin position="363"/>
        <end position="384"/>
    </location>
</feature>
<feature type="domain" description="EXS" evidence="8">
    <location>
        <begin position="703"/>
        <end position="897"/>
    </location>
</feature>
<feature type="region of interest" description="Disordered" evidence="6">
    <location>
        <begin position="356"/>
        <end position="393"/>
    </location>
</feature>
<evidence type="ECO:0000259" key="9">
    <source>
        <dbReference type="PROSITE" id="PS51382"/>
    </source>
</evidence>
<name>A0A383UI20_BLUHO</name>
<evidence type="ECO:0000256" key="7">
    <source>
        <dbReference type="SAM" id="Phobius"/>
    </source>
</evidence>
<dbReference type="InterPro" id="IPR004331">
    <property type="entry name" value="SPX_dom"/>
</dbReference>
<comment type="similarity">
    <text evidence="2">Belongs to the SYG1 (TC 2.A.94) family.</text>
</comment>
<dbReference type="VEuPathDB" id="FungiDB:BLGHR1_10665"/>
<dbReference type="GO" id="GO:0005886">
    <property type="term" value="C:plasma membrane"/>
    <property type="evidence" value="ECO:0007669"/>
    <property type="project" value="TreeGrafter"/>
</dbReference>
<comment type="subcellular location">
    <subcellularLocation>
        <location evidence="1">Membrane</location>
        <topology evidence="1">Multi-pass membrane protein</topology>
    </subcellularLocation>
</comment>
<dbReference type="EMBL" id="UNSH01000006">
    <property type="protein sequence ID" value="SZE99944.1"/>
    <property type="molecule type" value="Genomic_DNA"/>
</dbReference>
<feature type="region of interest" description="Disordered" evidence="6">
    <location>
        <begin position="120"/>
        <end position="171"/>
    </location>
</feature>
<dbReference type="PANTHER" id="PTHR10783:SF103">
    <property type="entry name" value="SOLUTE CARRIER FAMILY 53 MEMBER 1"/>
    <property type="match status" value="1"/>
</dbReference>
<feature type="compositionally biased region" description="Acidic residues" evidence="6">
    <location>
        <begin position="959"/>
        <end position="977"/>
    </location>
</feature>
<keyword evidence="4 7" id="KW-1133">Transmembrane helix</keyword>
<evidence type="ECO:0000259" key="8">
    <source>
        <dbReference type="PROSITE" id="PS51380"/>
    </source>
</evidence>
<dbReference type="PANTHER" id="PTHR10783">
    <property type="entry name" value="XENOTROPIC AND POLYTROPIC RETROVIRUS RECEPTOR 1-RELATED"/>
    <property type="match status" value="1"/>
</dbReference>
<evidence type="ECO:0000256" key="1">
    <source>
        <dbReference type="ARBA" id="ARBA00004141"/>
    </source>
</evidence>
<evidence type="ECO:0000256" key="5">
    <source>
        <dbReference type="ARBA" id="ARBA00023136"/>
    </source>
</evidence>
<evidence type="ECO:0000256" key="4">
    <source>
        <dbReference type="ARBA" id="ARBA00022989"/>
    </source>
</evidence>
<dbReference type="AlphaFoldDB" id="A0A383UI20"/>
<dbReference type="CDD" id="cd14475">
    <property type="entry name" value="SPX_SYG1_like"/>
    <property type="match status" value="1"/>
</dbReference>
<feature type="region of interest" description="Disordered" evidence="6">
    <location>
        <begin position="305"/>
        <end position="330"/>
    </location>
</feature>
<dbReference type="Proteomes" id="UP000275772">
    <property type="component" value="Unassembled WGS sequence"/>
</dbReference>
<feature type="compositionally biased region" description="Basic and acidic residues" evidence="6">
    <location>
        <begin position="130"/>
        <end position="149"/>
    </location>
</feature>
<feature type="transmembrane region" description="Helical" evidence="7">
    <location>
        <begin position="589"/>
        <end position="609"/>
    </location>
</feature>
<keyword evidence="3 7" id="KW-0812">Transmembrane</keyword>
<dbReference type="GO" id="GO:0006817">
    <property type="term" value="P:phosphate ion transport"/>
    <property type="evidence" value="ECO:0007669"/>
    <property type="project" value="TreeGrafter"/>
</dbReference>
<evidence type="ECO:0000256" key="3">
    <source>
        <dbReference type="ARBA" id="ARBA00022692"/>
    </source>
</evidence>
<dbReference type="Pfam" id="PF03105">
    <property type="entry name" value="SPX"/>
    <property type="match status" value="1"/>
</dbReference>
<feature type="transmembrane region" description="Helical" evidence="7">
    <location>
        <begin position="621"/>
        <end position="643"/>
    </location>
</feature>
<proteinExistence type="inferred from homology"/>
<feature type="compositionally biased region" description="Basic and acidic residues" evidence="6">
    <location>
        <begin position="994"/>
        <end position="1020"/>
    </location>
</feature>
<sequence length="1020" mass="117018">MKFALELDRDLVPEWRVKYVDYKAGKQHIKGISRAINRLNATPRTALPYPIERNRSNTASSFSPTHQHPSLFQTLDDFNIGPTSHNGAEDQPKIQKMISPLTSAPPRSFPSSACPPVPGNIVISSPVERNPIRDVRDPEPNRRALERSTTDYLNPKNLSHSKSGAHSRTSSFGEVKTTTLIMYPQGPYNSPTGEDGKFYNFKSRMPDSPKSFLSTMFSVGAPLSISESRRTDVDIGAHDLLRYRQNEFFKWMELELEKVETFYKAKEQEANALLSVLRIQLCEMETRRIYELARARNLSAFSQDAVDDKSGKLSKNSSAERKTMPSKPRGRLMALLEPIEKVIGGARLLISGTRLRAKPKPPQDQNNPSYSQPDTKTGTETNAETLKRPQFSGNVPYRTAKRKLKRALLESYRGMELLKSYALLNCTAFKKIQKKYTKAVDAPHRLFNLSEKVNRAWFVQSQELDTQIHSAIDLYAKYFEHGHHKVAYGKLRRSLARRAYESAHAFRNGLLFGIGTVFSIQGVISAQTMTRSPDPLIRTQTGFLLQIYAGYFLILYLFAFFCVDCCIWTRNRINYQFVFEFDPRCTVDWRELAEFPSVLLTLMGSFLWLNFSGVGSQVMYIYYPVLLIFFTVLLIFLPAPIIFHRGRKWFAYSHWRLLLAGFYPVEFRDFFLGDMYCSLTYSMANIELFFCLYSRHWTDNTWKCGSSHSHLLGFFTIIPGLWRALQCLRRYYDTRDVFPHLVNCGKYFSTVAFYTGLSLYRINHSKSRLAFFLVVAILNSIYVSVWDVLMDWSLLQPNAKKRFLRNVRGYKSAWWYYAAMILNPILRFNWIIYTIYTDILGHSTLATFLVALSEVTRRGIWVIFRVENEHCSNVARVKASRDVPLPYITCSELANIDETEETAVDHMGESTAVETLEATRSIGSNNIRRGFTKIMADAHTQDFEKKHKTIGSPSIVEADLPDDSSSDDDDDDDEDESNHEKEKQVVMGMASLLLERRNGARESISEETGIENHEMYMSKA</sequence>
<dbReference type="PROSITE" id="PS51382">
    <property type="entry name" value="SPX"/>
    <property type="match status" value="1"/>
</dbReference>
<feature type="region of interest" description="Disordered" evidence="6">
    <location>
        <begin position="944"/>
        <end position="1020"/>
    </location>
</feature>
<dbReference type="Pfam" id="PF03124">
    <property type="entry name" value="EXS"/>
    <property type="match status" value="1"/>
</dbReference>
<reference evidence="10 11" key="1">
    <citation type="submission" date="2017-11" db="EMBL/GenBank/DDBJ databases">
        <authorList>
            <person name="Kracher B."/>
        </authorList>
    </citation>
    <scope>NUCLEOTIDE SEQUENCE [LARGE SCALE GENOMIC DNA]</scope>
    <source>
        <strain evidence="10 11">RACE1</strain>
    </source>
</reference>
<feature type="domain" description="SPX" evidence="9">
    <location>
        <begin position="1"/>
        <end position="450"/>
    </location>
</feature>
<accession>A0A383UI20</accession>
<evidence type="ECO:0000256" key="2">
    <source>
        <dbReference type="ARBA" id="ARBA00009665"/>
    </source>
</evidence>
<evidence type="ECO:0000256" key="6">
    <source>
        <dbReference type="SAM" id="MobiDB-lite"/>
    </source>
</evidence>
<protein>
    <submittedName>
        <fullName evidence="10">Uncharacterized protein</fullName>
    </submittedName>
</protein>
<dbReference type="GO" id="GO:0016036">
    <property type="term" value="P:cellular response to phosphate starvation"/>
    <property type="evidence" value="ECO:0007669"/>
    <property type="project" value="TreeGrafter"/>
</dbReference>
<feature type="transmembrane region" description="Helical" evidence="7">
    <location>
        <begin position="769"/>
        <end position="794"/>
    </location>
</feature>
<evidence type="ECO:0000313" key="10">
    <source>
        <dbReference type="EMBL" id="SZE99944.1"/>
    </source>
</evidence>
<dbReference type="InterPro" id="IPR004342">
    <property type="entry name" value="EXS_C"/>
</dbReference>